<proteinExistence type="predicted"/>
<dbReference type="InterPro" id="IPR036388">
    <property type="entry name" value="WH-like_DNA-bd_sf"/>
</dbReference>
<dbReference type="Gene3D" id="1.10.10.10">
    <property type="entry name" value="Winged helix-like DNA-binding domain superfamily/Winged helix DNA-binding domain"/>
    <property type="match status" value="1"/>
</dbReference>
<sequence>MKNDHIRRIMKAYKPKNIKEHNKELISDYIKNAHLPLTIRQISDGTQLSVVTINKLIMELLESDTIKSLDKHAKTGGRFATAYEFNATKELILILQFIENDKNLVVNYHIVDLLGNVIEQKNLKTNNLDELLLNINHFRSVFPQIVLITCGITGVEIDGELRIMDFSPLKNINLAKEIRDSTQIETIIENDINAATLGYALEENEVLSGIYFPEKFPPGSSLIINQTIFKGSNNISGEIKYLPTFRTAEFPLSQNEIYLKVFDSIQTIIAMYAPHQLIIFIPQVWEKLLNIEKIKDELREIFPKGTLPQMEFSSNFSSLYLAGLIKLSLRN</sequence>
<dbReference type="CDD" id="cd23763">
    <property type="entry name" value="ASKHA_ATPase_ROK"/>
    <property type="match status" value="1"/>
</dbReference>
<dbReference type="SUPFAM" id="SSF53067">
    <property type="entry name" value="Actin-like ATPase domain"/>
    <property type="match status" value="1"/>
</dbReference>
<dbReference type="Gene3D" id="3.30.420.40">
    <property type="match status" value="2"/>
</dbReference>
<evidence type="ECO:0000313" key="1">
    <source>
        <dbReference type="EMBL" id="GAM80219.1"/>
    </source>
</evidence>
<dbReference type="EMBL" id="BBSI01000022">
    <property type="protein sequence ID" value="GAM80219.1"/>
    <property type="molecule type" value="Genomic_DNA"/>
</dbReference>
<dbReference type="InterPro" id="IPR043129">
    <property type="entry name" value="ATPase_NBD"/>
</dbReference>
<dbReference type="GO" id="GO:0016301">
    <property type="term" value="F:kinase activity"/>
    <property type="evidence" value="ECO:0007669"/>
    <property type="project" value="UniProtKB-KW"/>
</dbReference>
<keyword evidence="1" id="KW-0808">Transferase</keyword>
<reference evidence="1 2" key="1">
    <citation type="submission" date="2015-01" db="EMBL/GenBank/DDBJ databases">
        <title>Lactococcus lactis subsp.lactis JCM 5805 whole genome shotgun sequence.</title>
        <authorList>
            <person name="Fujii T."/>
            <person name="Tomita Y."/>
            <person name="Ikushima S."/>
            <person name="Fujiwara D."/>
        </authorList>
    </citation>
    <scope>NUCLEOTIDE SEQUENCE [LARGE SCALE GENOMIC DNA]</scope>
    <source>
        <strain evidence="1 2">JCM 5805</strain>
    </source>
</reference>
<gene>
    <name evidence="1" type="ORF">JCM5805K_1331</name>
</gene>
<comment type="caution">
    <text evidence="1">The sequence shown here is derived from an EMBL/GenBank/DDBJ whole genome shotgun (WGS) entry which is preliminary data.</text>
</comment>
<protein>
    <submittedName>
        <fullName evidence="1">Transcriptional regulator/sugar kinase</fullName>
    </submittedName>
</protein>
<name>A0A0B8R1T2_LACLL</name>
<dbReference type="AlphaFoldDB" id="A0A0B8R1T2"/>
<organism evidence="1 2">
    <name type="scientific">Lactococcus lactis subsp. lactis</name>
    <name type="common">Streptococcus lactis</name>
    <dbReference type="NCBI Taxonomy" id="1360"/>
    <lineage>
        <taxon>Bacteria</taxon>
        <taxon>Bacillati</taxon>
        <taxon>Bacillota</taxon>
        <taxon>Bacilli</taxon>
        <taxon>Lactobacillales</taxon>
        <taxon>Streptococcaceae</taxon>
        <taxon>Lactococcus</taxon>
    </lineage>
</organism>
<accession>A0A0B8R1T2</accession>
<evidence type="ECO:0000313" key="2">
    <source>
        <dbReference type="Proteomes" id="UP000031847"/>
    </source>
</evidence>
<keyword evidence="1" id="KW-0418">Kinase</keyword>
<dbReference type="Proteomes" id="UP000031847">
    <property type="component" value="Unassembled WGS sequence"/>
</dbReference>